<dbReference type="EMBL" id="CAMGZC010000128">
    <property type="protein sequence ID" value="CAI0643828.1"/>
    <property type="molecule type" value="Genomic_DNA"/>
</dbReference>
<dbReference type="SUPFAM" id="SSF51905">
    <property type="entry name" value="FAD/NAD(P)-binding domain"/>
    <property type="match status" value="1"/>
</dbReference>
<dbReference type="Pfam" id="PF01494">
    <property type="entry name" value="FAD_binding_3"/>
    <property type="match status" value="1"/>
</dbReference>
<dbReference type="GO" id="GO:0071949">
    <property type="term" value="F:FAD binding"/>
    <property type="evidence" value="ECO:0007669"/>
    <property type="project" value="InterPro"/>
</dbReference>
<comment type="caution">
    <text evidence="7">The sequence shown here is derived from an EMBL/GenBank/DDBJ whole genome shotgun (WGS) entry which is preliminary data.</text>
</comment>
<keyword evidence="4" id="KW-0560">Oxidoreductase</keyword>
<evidence type="ECO:0000259" key="6">
    <source>
        <dbReference type="Pfam" id="PF01494"/>
    </source>
</evidence>
<evidence type="ECO:0000256" key="4">
    <source>
        <dbReference type="ARBA" id="ARBA00023002"/>
    </source>
</evidence>
<dbReference type="Proteomes" id="UP001152533">
    <property type="component" value="Unassembled WGS sequence"/>
</dbReference>
<dbReference type="Gene3D" id="3.50.50.60">
    <property type="entry name" value="FAD/NAD(P)-binding domain"/>
    <property type="match status" value="1"/>
</dbReference>
<keyword evidence="2" id="KW-0285">Flavoprotein</keyword>
<reference evidence="7" key="1">
    <citation type="submission" date="2022-08" db="EMBL/GenBank/DDBJ databases">
        <authorList>
            <person name="Giroux E."/>
            <person name="Giroux E."/>
        </authorList>
    </citation>
    <scope>NUCLEOTIDE SEQUENCE</scope>
    <source>
        <strain evidence="7">H1091258</strain>
    </source>
</reference>
<dbReference type="InterPro" id="IPR036188">
    <property type="entry name" value="FAD/NAD-bd_sf"/>
</dbReference>
<keyword evidence="5" id="KW-0503">Monooxygenase</keyword>
<evidence type="ECO:0000256" key="5">
    <source>
        <dbReference type="ARBA" id="ARBA00023033"/>
    </source>
</evidence>
<evidence type="ECO:0000256" key="1">
    <source>
        <dbReference type="ARBA" id="ARBA00007992"/>
    </source>
</evidence>
<name>A0A9W4W5L6_9PEZI</name>
<evidence type="ECO:0000256" key="3">
    <source>
        <dbReference type="ARBA" id="ARBA00022827"/>
    </source>
</evidence>
<proteinExistence type="inferred from homology"/>
<evidence type="ECO:0000313" key="7">
    <source>
        <dbReference type="EMBL" id="CAI0643828.1"/>
    </source>
</evidence>
<dbReference type="PRINTS" id="PR00420">
    <property type="entry name" value="RNGMNOXGNASE"/>
</dbReference>
<gene>
    <name evidence="7" type="ORF">CGXH109_LOCUS29255</name>
</gene>
<dbReference type="GO" id="GO:0004497">
    <property type="term" value="F:monooxygenase activity"/>
    <property type="evidence" value="ECO:0007669"/>
    <property type="project" value="UniProtKB-KW"/>
</dbReference>
<evidence type="ECO:0000256" key="2">
    <source>
        <dbReference type="ARBA" id="ARBA00022630"/>
    </source>
</evidence>
<accession>A0A9W4W5L6</accession>
<dbReference type="PANTHER" id="PTHR13789">
    <property type="entry name" value="MONOOXYGENASE"/>
    <property type="match status" value="1"/>
</dbReference>
<dbReference type="InterPro" id="IPR002938">
    <property type="entry name" value="FAD-bd"/>
</dbReference>
<comment type="similarity">
    <text evidence="1">Belongs to the paxM FAD-dependent monooxygenase family.</text>
</comment>
<sequence>MTEHTPLRVAIIGGGIAGLAAARVLREQHDVTVYERNASDTAEAGAAVGLGPNGTKMAKSLGLTKESLKAVVSSGFRTFDQTGALLKESRMDCAKAFGSEWWMVHRQDLKDALFEAATGEGSEWPGKPAKIVFKSRVENVDPENGLIQLGDGSIVEADLIIGMNHSYIALQVETNATQKGADGIHSKTRAAVVGLEHPPPVPANISLYRFTVPLSQVTELLGEIPDALKSEDGTFLASFIAADGSNRNAVIYPCRNKEIMNFACAVPDSILKQQSQESWTQDGDLEEMIRHFEDFPPWLHTIMRTLSNVKLYQLRDANPLPSYAREHVALIGDAAHPMVPYQGQGANQALEDAEALRLFLRPGLTSNDLAGVLKTWDSVRRPRASQVQLNSRVAAAKVSPEVILQRMRFNWTYDGIEEFVKSKDH</sequence>
<dbReference type="AlphaFoldDB" id="A0A9W4W5L6"/>
<feature type="domain" description="FAD-binding" evidence="6">
    <location>
        <begin position="8"/>
        <end position="388"/>
    </location>
</feature>
<keyword evidence="8" id="KW-1185">Reference proteome</keyword>
<protein>
    <recommendedName>
        <fullName evidence="6">FAD-binding domain-containing protein</fullName>
    </recommendedName>
</protein>
<dbReference type="InterPro" id="IPR050493">
    <property type="entry name" value="FAD-dep_Monooxygenase_BioMet"/>
</dbReference>
<dbReference type="PANTHER" id="PTHR13789:SF314">
    <property type="entry name" value="FAD-BINDING DOMAIN-CONTAINING PROTEIN"/>
    <property type="match status" value="1"/>
</dbReference>
<organism evidence="7 8">
    <name type="scientific">Colletotrichum noveboracense</name>
    <dbReference type="NCBI Taxonomy" id="2664923"/>
    <lineage>
        <taxon>Eukaryota</taxon>
        <taxon>Fungi</taxon>
        <taxon>Dikarya</taxon>
        <taxon>Ascomycota</taxon>
        <taxon>Pezizomycotina</taxon>
        <taxon>Sordariomycetes</taxon>
        <taxon>Hypocreomycetidae</taxon>
        <taxon>Glomerellales</taxon>
        <taxon>Glomerellaceae</taxon>
        <taxon>Colletotrichum</taxon>
        <taxon>Colletotrichum gloeosporioides species complex</taxon>
    </lineage>
</organism>
<keyword evidence="3" id="KW-0274">FAD</keyword>
<evidence type="ECO:0000313" key="8">
    <source>
        <dbReference type="Proteomes" id="UP001152533"/>
    </source>
</evidence>
<dbReference type="SUPFAM" id="SSF54373">
    <property type="entry name" value="FAD-linked reductases, C-terminal domain"/>
    <property type="match status" value="1"/>
</dbReference>